<dbReference type="EMBL" id="JAHLFJ010000080">
    <property type="protein sequence ID" value="MBU3856660.1"/>
    <property type="molecule type" value="Genomic_DNA"/>
</dbReference>
<keyword evidence="1" id="KW-0812">Transmembrane</keyword>
<dbReference type="AlphaFoldDB" id="A0A948TP22"/>
<gene>
    <name evidence="2" type="ORF">H9928_08950</name>
</gene>
<feature type="transmembrane region" description="Helical" evidence="1">
    <location>
        <begin position="36"/>
        <end position="57"/>
    </location>
</feature>
<evidence type="ECO:0000313" key="2">
    <source>
        <dbReference type="EMBL" id="MBU3856660.1"/>
    </source>
</evidence>
<comment type="caution">
    <text evidence="2">The sequence shown here is derived from an EMBL/GenBank/DDBJ whole genome shotgun (WGS) entry which is preliminary data.</text>
</comment>
<proteinExistence type="predicted"/>
<name>A0A948TP22_9BACT</name>
<evidence type="ECO:0000313" key="3">
    <source>
        <dbReference type="Proteomes" id="UP000784286"/>
    </source>
</evidence>
<evidence type="ECO:0000256" key="1">
    <source>
        <dbReference type="SAM" id="Phobius"/>
    </source>
</evidence>
<keyword evidence="1" id="KW-1133">Transmembrane helix</keyword>
<keyword evidence="1" id="KW-0472">Membrane</keyword>
<feature type="transmembrane region" description="Helical" evidence="1">
    <location>
        <begin position="7"/>
        <end position="24"/>
    </location>
</feature>
<protein>
    <submittedName>
        <fullName evidence="2">Uncharacterized protein</fullName>
    </submittedName>
</protein>
<dbReference type="Proteomes" id="UP000784286">
    <property type="component" value="Unassembled WGS sequence"/>
</dbReference>
<accession>A0A948TP22</accession>
<organism evidence="2 3">
    <name type="scientific">Candidatus Phocaeicola excrementipullorum</name>
    <dbReference type="NCBI Taxonomy" id="2838731"/>
    <lineage>
        <taxon>Bacteria</taxon>
        <taxon>Pseudomonadati</taxon>
        <taxon>Bacteroidota</taxon>
        <taxon>Bacteroidia</taxon>
        <taxon>Bacteroidales</taxon>
        <taxon>Bacteroidaceae</taxon>
        <taxon>Phocaeicola</taxon>
    </lineage>
</organism>
<feature type="transmembrane region" description="Helical" evidence="1">
    <location>
        <begin position="69"/>
        <end position="88"/>
    </location>
</feature>
<reference evidence="2" key="2">
    <citation type="submission" date="2021-04" db="EMBL/GenBank/DDBJ databases">
        <authorList>
            <person name="Gilroy R."/>
        </authorList>
    </citation>
    <scope>NUCLEOTIDE SEQUENCE</scope>
    <source>
        <strain evidence="2">8470</strain>
    </source>
</reference>
<feature type="transmembrane region" description="Helical" evidence="1">
    <location>
        <begin position="108"/>
        <end position="125"/>
    </location>
</feature>
<sequence length="133" mass="14469">MAIVRSVFIWICFVPAAILNGGLREHVLNGILGERLALPLSGILLSGFIFLITWFLFPRMGAFSKKDCFKTGLLWMFMTVLFEFASGLAQGCAFAELLAAYNPATGNLWILVVLSTLLSPVIAGMKKGRKAGV</sequence>
<reference evidence="2" key="1">
    <citation type="journal article" date="2021" name="PeerJ">
        <title>Extensive microbial diversity within the chicken gut microbiome revealed by metagenomics and culture.</title>
        <authorList>
            <person name="Gilroy R."/>
            <person name="Ravi A."/>
            <person name="Getino M."/>
            <person name="Pursley I."/>
            <person name="Horton D.L."/>
            <person name="Alikhan N.F."/>
            <person name="Baker D."/>
            <person name="Gharbi K."/>
            <person name="Hall N."/>
            <person name="Watson M."/>
            <person name="Adriaenssens E.M."/>
            <person name="Foster-Nyarko E."/>
            <person name="Jarju S."/>
            <person name="Secka A."/>
            <person name="Antonio M."/>
            <person name="Oren A."/>
            <person name="Chaudhuri R.R."/>
            <person name="La Ragione R."/>
            <person name="Hildebrand F."/>
            <person name="Pallen M.J."/>
        </authorList>
    </citation>
    <scope>NUCLEOTIDE SEQUENCE</scope>
    <source>
        <strain evidence="2">8470</strain>
    </source>
</reference>